<sequence>MTDVNWFRDATEIVLPIGVLDEYCDELERQFMITVVGEQDTIRLIGSPVVISEVRDWLISKDIIAPKSE</sequence>
<organism evidence="1 2">
    <name type="scientific">Haladaptatus pallidirubidus</name>
    <dbReference type="NCBI Taxonomy" id="1008152"/>
    <lineage>
        <taxon>Archaea</taxon>
        <taxon>Methanobacteriati</taxon>
        <taxon>Methanobacteriota</taxon>
        <taxon>Stenosarchaea group</taxon>
        <taxon>Halobacteria</taxon>
        <taxon>Halobacteriales</taxon>
        <taxon>Haladaptataceae</taxon>
        <taxon>Haladaptatus</taxon>
    </lineage>
</organism>
<reference evidence="1 2" key="1">
    <citation type="journal article" date="2019" name="Int. J. Syst. Evol. Microbiol.">
        <title>The Global Catalogue of Microorganisms (GCM) 10K type strain sequencing project: providing services to taxonomists for standard genome sequencing and annotation.</title>
        <authorList>
            <consortium name="The Broad Institute Genomics Platform"/>
            <consortium name="The Broad Institute Genome Sequencing Center for Infectious Disease"/>
            <person name="Wu L."/>
            <person name="Ma J."/>
        </authorList>
    </citation>
    <scope>NUCLEOTIDE SEQUENCE [LARGE SCALE GENOMIC DNA]</scope>
    <source>
        <strain evidence="1 2">JCM 17504</strain>
    </source>
</reference>
<accession>A0AAV3URT1</accession>
<dbReference type="Proteomes" id="UP001501729">
    <property type="component" value="Unassembled WGS sequence"/>
</dbReference>
<proteinExistence type="predicted"/>
<keyword evidence="2" id="KW-1185">Reference proteome</keyword>
<dbReference type="RefSeq" id="WP_227778908.1">
    <property type="nucleotide sequence ID" value="NZ_BAABKX010000030.1"/>
</dbReference>
<dbReference type="AlphaFoldDB" id="A0AAV3URT1"/>
<evidence type="ECO:0000313" key="1">
    <source>
        <dbReference type="EMBL" id="GAA5064510.1"/>
    </source>
</evidence>
<dbReference type="GeneID" id="68617617"/>
<dbReference type="InterPro" id="IPR056231">
    <property type="entry name" value="VNG_1110C-like"/>
</dbReference>
<name>A0AAV3URT1_9EURY</name>
<evidence type="ECO:0000313" key="2">
    <source>
        <dbReference type="Proteomes" id="UP001501729"/>
    </source>
</evidence>
<gene>
    <name evidence="1" type="ORF">GCM10025751_54190</name>
</gene>
<comment type="caution">
    <text evidence="1">The sequence shown here is derived from an EMBL/GenBank/DDBJ whole genome shotgun (WGS) entry which is preliminary data.</text>
</comment>
<dbReference type="EMBL" id="BAABKX010000030">
    <property type="protein sequence ID" value="GAA5064510.1"/>
    <property type="molecule type" value="Genomic_DNA"/>
</dbReference>
<protein>
    <submittedName>
        <fullName evidence="1">Uncharacterized protein</fullName>
    </submittedName>
</protein>
<dbReference type="Pfam" id="PF24397">
    <property type="entry name" value="VNG_1110C"/>
    <property type="match status" value="1"/>
</dbReference>